<evidence type="ECO:0000313" key="13">
    <source>
        <dbReference type="Proteomes" id="UP000284361"/>
    </source>
</evidence>
<dbReference type="PANTHER" id="PTHR30026">
    <property type="entry name" value="OUTER MEMBRANE PROTEIN TOLC"/>
    <property type="match status" value="1"/>
</dbReference>
<dbReference type="Proteomes" id="UP000284361">
    <property type="component" value="Unassembled WGS sequence"/>
</dbReference>
<sequence>MKRNLLILFSLFICCSKGVTAVPMGETHTLTLEEAIMLARVQSVDAAVALNELKTAYWEYRTFRAELLPEVNFTATLPSYQKGYTSYQQNDGSYTYVRNNYMQMNGQFSIDQNIWFTGGTLSLNTSLDFLRQMDGGSDNRFMSVPLALTLNQPVFGVNQTKWNRRIEPVRYAEAKAAFLSATEEVTMTTINYFFNLLLARENVAIAKQNLENAEKLYEVAKAKRRMGQISENDLLQLQLNVLDARSALTSNESALKSHMFTLRSFLALGEYEELIPQIPDSILEIRLDYADVLSKALANNSFAQNIRRRQLEADYEVAKAKGNMREITLFAQVGFTGTDRRFDTAYRRLKDNQVVEIGFKIPILDWGKRRGQVKVAQSNREVTESKLRQETMNFNQNLFVLVEQFNNQQTQLHLADEADQIARKRYHTNVETFLIGKISTLDLNDSQSQKDEARRKHINELFYYWYYYYQLRSLTLWDFVAGTGIEADFEKIVKH</sequence>
<protein>
    <submittedName>
        <fullName evidence="10">TolC family protein</fullName>
    </submittedName>
</protein>
<keyword evidence="5" id="KW-0812">Transmembrane</keyword>
<keyword evidence="6" id="KW-0472">Membrane</keyword>
<keyword evidence="3" id="KW-0813">Transport</keyword>
<keyword evidence="4" id="KW-1134">Transmembrane beta strand</keyword>
<dbReference type="Proteomes" id="UP000260814">
    <property type="component" value="Unassembled WGS sequence"/>
</dbReference>
<dbReference type="GO" id="GO:0015562">
    <property type="term" value="F:efflux transmembrane transporter activity"/>
    <property type="evidence" value="ECO:0007669"/>
    <property type="project" value="InterPro"/>
</dbReference>
<evidence type="ECO:0000256" key="5">
    <source>
        <dbReference type="ARBA" id="ARBA00022692"/>
    </source>
</evidence>
<evidence type="ECO:0000256" key="6">
    <source>
        <dbReference type="ARBA" id="ARBA00023136"/>
    </source>
</evidence>
<keyword evidence="7" id="KW-0998">Cell outer membrane</keyword>
<gene>
    <name evidence="11" type="ORF">DW789_13175</name>
    <name evidence="10" type="ORF">DXB87_12700</name>
</gene>
<evidence type="ECO:0000313" key="11">
    <source>
        <dbReference type="EMBL" id="RHD50305.1"/>
    </source>
</evidence>
<evidence type="ECO:0000256" key="1">
    <source>
        <dbReference type="ARBA" id="ARBA00004442"/>
    </source>
</evidence>
<dbReference type="GO" id="GO:0009279">
    <property type="term" value="C:cell outer membrane"/>
    <property type="evidence" value="ECO:0007669"/>
    <property type="project" value="UniProtKB-SubCell"/>
</dbReference>
<feature type="signal peptide" evidence="9">
    <location>
        <begin position="1"/>
        <end position="21"/>
    </location>
</feature>
<dbReference type="EMBL" id="QSJG01000034">
    <property type="protein sequence ID" value="RHD50305.1"/>
    <property type="molecule type" value="Genomic_DNA"/>
</dbReference>
<evidence type="ECO:0000256" key="7">
    <source>
        <dbReference type="ARBA" id="ARBA00023237"/>
    </source>
</evidence>
<dbReference type="SUPFAM" id="SSF56954">
    <property type="entry name" value="Outer membrane efflux proteins (OEP)"/>
    <property type="match status" value="1"/>
</dbReference>
<accession>A0A3E4Z5Z9</accession>
<comment type="similarity">
    <text evidence="2">Belongs to the outer membrane factor (OMF) (TC 1.B.17) family.</text>
</comment>
<dbReference type="GO" id="GO:1990281">
    <property type="term" value="C:efflux pump complex"/>
    <property type="evidence" value="ECO:0007669"/>
    <property type="project" value="TreeGrafter"/>
</dbReference>
<evidence type="ECO:0000313" key="10">
    <source>
        <dbReference type="EMBL" id="RGM87928.1"/>
    </source>
</evidence>
<comment type="caution">
    <text evidence="10">The sequence shown here is derived from an EMBL/GenBank/DDBJ whole genome shotgun (WGS) entry which is preliminary data.</text>
</comment>
<dbReference type="GO" id="GO:0015288">
    <property type="term" value="F:porin activity"/>
    <property type="evidence" value="ECO:0007669"/>
    <property type="project" value="TreeGrafter"/>
</dbReference>
<evidence type="ECO:0000256" key="8">
    <source>
        <dbReference type="SAM" id="Coils"/>
    </source>
</evidence>
<evidence type="ECO:0000313" key="12">
    <source>
        <dbReference type="Proteomes" id="UP000260814"/>
    </source>
</evidence>
<name>A0A3E4Z5Z9_9BACT</name>
<dbReference type="RefSeq" id="WP_117702462.1">
    <property type="nucleotide sequence ID" value="NZ_JAQCSP010000014.1"/>
</dbReference>
<keyword evidence="9" id="KW-0732">Signal</keyword>
<evidence type="ECO:0000256" key="4">
    <source>
        <dbReference type="ARBA" id="ARBA00022452"/>
    </source>
</evidence>
<dbReference type="EMBL" id="QSTW01000018">
    <property type="protein sequence ID" value="RGM87928.1"/>
    <property type="molecule type" value="Genomic_DNA"/>
</dbReference>
<organism evidence="10 12">
    <name type="scientific">Phocaeicola plebeius</name>
    <dbReference type="NCBI Taxonomy" id="310297"/>
    <lineage>
        <taxon>Bacteria</taxon>
        <taxon>Pseudomonadati</taxon>
        <taxon>Bacteroidota</taxon>
        <taxon>Bacteroidia</taxon>
        <taxon>Bacteroidales</taxon>
        <taxon>Bacteroidaceae</taxon>
        <taxon>Phocaeicola</taxon>
    </lineage>
</organism>
<dbReference type="Gene3D" id="1.20.1600.10">
    <property type="entry name" value="Outer membrane efflux proteins (OEP)"/>
    <property type="match status" value="1"/>
</dbReference>
<feature type="coiled-coil region" evidence="8">
    <location>
        <begin position="196"/>
        <end position="223"/>
    </location>
</feature>
<keyword evidence="8" id="KW-0175">Coiled coil</keyword>
<evidence type="ECO:0000256" key="9">
    <source>
        <dbReference type="SAM" id="SignalP"/>
    </source>
</evidence>
<proteinExistence type="inferred from homology"/>
<dbReference type="Pfam" id="PF02321">
    <property type="entry name" value="OEP"/>
    <property type="match status" value="2"/>
</dbReference>
<comment type="subcellular location">
    <subcellularLocation>
        <location evidence="1">Cell outer membrane</location>
    </subcellularLocation>
</comment>
<evidence type="ECO:0000256" key="3">
    <source>
        <dbReference type="ARBA" id="ARBA00022448"/>
    </source>
</evidence>
<feature type="chain" id="PRO_5036081274" evidence="9">
    <location>
        <begin position="22"/>
        <end position="495"/>
    </location>
</feature>
<dbReference type="AlphaFoldDB" id="A0A3E4Z5Z9"/>
<reference evidence="12 13" key="1">
    <citation type="submission" date="2018-08" db="EMBL/GenBank/DDBJ databases">
        <title>A genome reference for cultivated species of the human gut microbiota.</title>
        <authorList>
            <person name="Zou Y."/>
            <person name="Xue W."/>
            <person name="Luo G."/>
        </authorList>
    </citation>
    <scope>NUCLEOTIDE SEQUENCE [LARGE SCALE GENOMIC DNA]</scope>
    <source>
        <strain evidence="11 13">AM31-10</strain>
        <strain evidence="10 12">OM06-2</strain>
    </source>
</reference>
<evidence type="ECO:0000256" key="2">
    <source>
        <dbReference type="ARBA" id="ARBA00007613"/>
    </source>
</evidence>
<dbReference type="PANTHER" id="PTHR30026:SF20">
    <property type="entry name" value="OUTER MEMBRANE PROTEIN TOLC"/>
    <property type="match status" value="1"/>
</dbReference>
<dbReference type="InterPro" id="IPR051906">
    <property type="entry name" value="TolC-like"/>
</dbReference>
<dbReference type="InterPro" id="IPR003423">
    <property type="entry name" value="OMP_efflux"/>
</dbReference>